<feature type="domain" description="Glycine zipper" evidence="3">
    <location>
        <begin position="41"/>
        <end position="76"/>
    </location>
</feature>
<organism evidence="4 5">
    <name type="scientific">Acinetobacter amyesii</name>
    <dbReference type="NCBI Taxonomy" id="2942470"/>
    <lineage>
        <taxon>Bacteria</taxon>
        <taxon>Pseudomonadati</taxon>
        <taxon>Pseudomonadota</taxon>
        <taxon>Gammaproteobacteria</taxon>
        <taxon>Moraxellales</taxon>
        <taxon>Moraxellaceae</taxon>
        <taxon>Acinetobacter</taxon>
    </lineage>
</organism>
<dbReference type="Pfam" id="PF13488">
    <property type="entry name" value="Gly-zipper_Omp"/>
    <property type="match status" value="1"/>
</dbReference>
<keyword evidence="2" id="KW-0812">Transmembrane</keyword>
<evidence type="ECO:0000313" key="4">
    <source>
        <dbReference type="EMBL" id="OOV84710.1"/>
    </source>
</evidence>
<feature type="transmembrane region" description="Helical" evidence="2">
    <location>
        <begin position="43"/>
        <end position="68"/>
    </location>
</feature>
<dbReference type="InterPro" id="IPR039567">
    <property type="entry name" value="Gly-zipper"/>
</dbReference>
<evidence type="ECO:0000313" key="5">
    <source>
        <dbReference type="Proteomes" id="UP000191160"/>
    </source>
</evidence>
<comment type="caution">
    <text evidence="4">The sequence shown here is derived from an EMBL/GenBank/DDBJ whole genome shotgun (WGS) entry which is preliminary data.</text>
</comment>
<name>A0A1T1H4R2_9GAMM</name>
<reference evidence="4 5" key="1">
    <citation type="submission" date="2017-02" db="EMBL/GenBank/DDBJ databases">
        <title>Acinetobacter sp. ANC 4945, whole genome shotgun sequencing project.</title>
        <authorList>
            <person name="Radolfova-Krizova L."/>
            <person name="Al Atrouni A."/>
            <person name="Nemec A."/>
        </authorList>
    </citation>
    <scope>NUCLEOTIDE SEQUENCE [LARGE SCALE GENOMIC DNA]</scope>
    <source>
        <strain evidence="4 5">ANC 4945</strain>
    </source>
</reference>
<accession>A0A1T1H4R2</accession>
<gene>
    <name evidence="4" type="ORF">B1202_06845</name>
</gene>
<evidence type="ECO:0000256" key="2">
    <source>
        <dbReference type="SAM" id="Phobius"/>
    </source>
</evidence>
<evidence type="ECO:0000259" key="3">
    <source>
        <dbReference type="Pfam" id="PF13488"/>
    </source>
</evidence>
<keyword evidence="2" id="KW-0472">Membrane</keyword>
<dbReference type="Proteomes" id="UP000191160">
    <property type="component" value="Unassembled WGS sequence"/>
</dbReference>
<evidence type="ECO:0000256" key="1">
    <source>
        <dbReference type="SAM" id="MobiDB-lite"/>
    </source>
</evidence>
<dbReference type="AlphaFoldDB" id="A0A1T1H4R2"/>
<proteinExistence type="predicted"/>
<dbReference type="EMBL" id="MVKX01000003">
    <property type="protein sequence ID" value="OOV84710.1"/>
    <property type="molecule type" value="Genomic_DNA"/>
</dbReference>
<feature type="region of interest" description="Disordered" evidence="1">
    <location>
        <begin position="1"/>
        <end position="33"/>
    </location>
</feature>
<keyword evidence="5" id="KW-1185">Reference proteome</keyword>
<sequence>MEPQATSAETDLSTNTTPQATANESQTGKNSFLSRFSPTVKGAAIGAVAGSILPVFGTISGAIIGGIAGKVYEKKCAKHS</sequence>
<keyword evidence="2" id="KW-1133">Transmembrane helix</keyword>
<protein>
    <recommendedName>
        <fullName evidence="3">Glycine zipper domain-containing protein</fullName>
    </recommendedName>
</protein>